<dbReference type="SUPFAM" id="SSF55073">
    <property type="entry name" value="Nucleotide cyclase"/>
    <property type="match status" value="1"/>
</dbReference>
<evidence type="ECO:0000313" key="3">
    <source>
        <dbReference type="Proteomes" id="UP000232323"/>
    </source>
</evidence>
<comment type="caution">
    <text evidence="2">The sequence shown here is derived from an EMBL/GenBank/DDBJ whole genome shotgun (WGS) entry which is preliminary data.</text>
</comment>
<dbReference type="Gene3D" id="3.30.70.1230">
    <property type="entry name" value="Nucleotide cyclase"/>
    <property type="match status" value="1"/>
</dbReference>
<name>A0A250XMU1_9CHLO</name>
<organism evidence="2 3">
    <name type="scientific">Chlamydomonas eustigma</name>
    <dbReference type="NCBI Taxonomy" id="1157962"/>
    <lineage>
        <taxon>Eukaryota</taxon>
        <taxon>Viridiplantae</taxon>
        <taxon>Chlorophyta</taxon>
        <taxon>core chlorophytes</taxon>
        <taxon>Chlorophyceae</taxon>
        <taxon>CS clade</taxon>
        <taxon>Chlamydomonadales</taxon>
        <taxon>Chlamydomonadaceae</taxon>
        <taxon>Chlamydomonas</taxon>
    </lineage>
</organism>
<evidence type="ECO:0000256" key="1">
    <source>
        <dbReference type="SAM" id="MobiDB-lite"/>
    </source>
</evidence>
<sequence length="175" mass="18983">MEGVREESSSMSRGAGEKEGIVSQGGRSGDAEEGVVSGGKEGAVGSNARQIHAPEVIGAESYPLVTMVFVMADEGKQYVAKHRRDAELVNAELVSLMLNILLQEEDGYFVKEQDGDLKYMVAFNNPATALSFAMALQECAMYVSWPKSALLQWPTSRDSVTAQLLFRGPRYEADA</sequence>
<evidence type="ECO:0000313" key="2">
    <source>
        <dbReference type="EMBL" id="GAX84411.1"/>
    </source>
</evidence>
<gene>
    <name evidence="2" type="ORF">CEUSTIGMA_g11833.t1</name>
</gene>
<accession>A0A250XMU1</accession>
<dbReference type="InterPro" id="IPR029787">
    <property type="entry name" value="Nucleotide_cyclase"/>
</dbReference>
<reference evidence="2 3" key="1">
    <citation type="submission" date="2017-08" db="EMBL/GenBank/DDBJ databases">
        <title>Acidophilic green algal genome provides insights into adaptation to an acidic environment.</title>
        <authorList>
            <person name="Hirooka S."/>
            <person name="Hirose Y."/>
            <person name="Kanesaki Y."/>
            <person name="Higuchi S."/>
            <person name="Fujiwara T."/>
            <person name="Onuma R."/>
            <person name="Era A."/>
            <person name="Ohbayashi R."/>
            <person name="Uzuka A."/>
            <person name="Nozaki H."/>
            <person name="Yoshikawa H."/>
            <person name="Miyagishima S.Y."/>
        </authorList>
    </citation>
    <scope>NUCLEOTIDE SEQUENCE [LARGE SCALE GENOMIC DNA]</scope>
    <source>
        <strain evidence="2 3">NIES-2499</strain>
    </source>
</reference>
<protein>
    <submittedName>
        <fullName evidence="2">Uncharacterized protein</fullName>
    </submittedName>
</protein>
<feature type="region of interest" description="Disordered" evidence="1">
    <location>
        <begin position="1"/>
        <end position="46"/>
    </location>
</feature>
<dbReference type="AlphaFoldDB" id="A0A250XMU1"/>
<proteinExistence type="predicted"/>
<dbReference type="EMBL" id="BEGY01000125">
    <property type="protein sequence ID" value="GAX84411.1"/>
    <property type="molecule type" value="Genomic_DNA"/>
</dbReference>
<dbReference type="Proteomes" id="UP000232323">
    <property type="component" value="Unassembled WGS sequence"/>
</dbReference>
<dbReference type="OrthoDB" id="551471at2759"/>
<keyword evidence="3" id="KW-1185">Reference proteome</keyword>